<reference evidence="1 2" key="1">
    <citation type="submission" date="2009-10" db="EMBL/GenBank/DDBJ databases">
        <authorList>
            <person name="Weinstock G."/>
            <person name="Sodergren E."/>
            <person name="Clifton S."/>
            <person name="Fulton L."/>
            <person name="Fulton B."/>
            <person name="Courtney L."/>
            <person name="Fronick C."/>
            <person name="Harrison M."/>
            <person name="Strong C."/>
            <person name="Farmer C."/>
            <person name="Delahaunty K."/>
            <person name="Markovic C."/>
            <person name="Hall O."/>
            <person name="Minx P."/>
            <person name="Tomlinson C."/>
            <person name="Mitreva M."/>
            <person name="Nelson J."/>
            <person name="Hou S."/>
            <person name="Wollam A."/>
            <person name="Pepin K.H."/>
            <person name="Johnson M."/>
            <person name="Bhonagiri V."/>
            <person name="Nash W.E."/>
            <person name="Warren W."/>
            <person name="Chinwalla A."/>
            <person name="Mardis E.R."/>
            <person name="Wilson R.K."/>
        </authorList>
    </citation>
    <scope>NUCLEOTIDE SEQUENCE [LARGE SCALE GENOMIC DNA]</scope>
    <source>
        <strain evidence="2">ATCC 25996 / DSM 4631 / NCTC 10774 / M26</strain>
    </source>
</reference>
<evidence type="ECO:0000313" key="1">
    <source>
        <dbReference type="EMBL" id="EFC89836.1"/>
    </source>
</evidence>
<evidence type="ECO:0000313" key="2">
    <source>
        <dbReference type="Proteomes" id="UP000003344"/>
    </source>
</evidence>
<name>D2ZSQ3_NEIM2</name>
<accession>D2ZSQ3</accession>
<dbReference type="STRING" id="546266.NEIMUCOT_03635"/>
<dbReference type="EMBL" id="ACDX02000001">
    <property type="protein sequence ID" value="EFC89836.1"/>
    <property type="molecule type" value="Genomic_DNA"/>
</dbReference>
<dbReference type="AlphaFoldDB" id="D2ZSQ3"/>
<organism evidence="1 2">
    <name type="scientific">Neisseria mucosa (strain ATCC 25996 / DSM 4631 / NCTC 10774 / M26)</name>
    <dbReference type="NCBI Taxonomy" id="546266"/>
    <lineage>
        <taxon>Bacteria</taxon>
        <taxon>Pseudomonadati</taxon>
        <taxon>Pseudomonadota</taxon>
        <taxon>Betaproteobacteria</taxon>
        <taxon>Neisseriales</taxon>
        <taxon>Neisseriaceae</taxon>
        <taxon>Neisseria</taxon>
    </lineage>
</organism>
<dbReference type="Proteomes" id="UP000003344">
    <property type="component" value="Unassembled WGS sequence"/>
</dbReference>
<sequence>MIIADMVEDLYFYPFGCLHLPVVRRKVLVKGRLKTFWRDFIRLPSMAKAA</sequence>
<gene>
    <name evidence="1" type="ORF">NEIMUCOT_03635</name>
</gene>
<proteinExistence type="predicted"/>
<protein>
    <submittedName>
        <fullName evidence="1">Uncharacterized protein</fullName>
    </submittedName>
</protein>
<comment type="caution">
    <text evidence="1">The sequence shown here is derived from an EMBL/GenBank/DDBJ whole genome shotgun (WGS) entry which is preliminary data.</text>
</comment>